<dbReference type="Proteomes" id="UP000310108">
    <property type="component" value="Unassembled WGS sequence"/>
</dbReference>
<protein>
    <submittedName>
        <fullName evidence="1">Uncharacterized protein</fullName>
    </submittedName>
</protein>
<proteinExistence type="predicted"/>
<name>A0A4U6XI71_9PEZI</name>
<evidence type="ECO:0000313" key="2">
    <source>
        <dbReference type="Proteomes" id="UP000310108"/>
    </source>
</evidence>
<comment type="caution">
    <text evidence="1">The sequence shown here is derived from an EMBL/GenBank/DDBJ whole genome shotgun (WGS) entry which is preliminary data.</text>
</comment>
<evidence type="ECO:0000313" key="1">
    <source>
        <dbReference type="EMBL" id="TKW55223.1"/>
    </source>
</evidence>
<dbReference type="EMBL" id="PJEX01000107">
    <property type="protein sequence ID" value="TKW55223.1"/>
    <property type="molecule type" value="Genomic_DNA"/>
</dbReference>
<accession>A0A4U6XI71</accession>
<reference evidence="1 2" key="1">
    <citation type="journal article" date="2019" name="PLoS ONE">
        <title>Comparative genome analysis indicates high evolutionary potential of pathogenicity genes in Colletotrichum tanaceti.</title>
        <authorList>
            <person name="Lelwala R.V."/>
            <person name="Korhonen P.K."/>
            <person name="Young N.D."/>
            <person name="Scott J.B."/>
            <person name="Ades P.A."/>
            <person name="Gasser R.B."/>
            <person name="Taylor P.W.J."/>
        </authorList>
    </citation>
    <scope>NUCLEOTIDE SEQUENCE [LARGE SCALE GENOMIC DNA]</scope>
    <source>
        <strain evidence="1">BRIP57314</strain>
    </source>
</reference>
<sequence>MRGYAAFKPKATVIGYLFYKEIVYNVVKIMYRLKQTPYAKAVSLAFAEETYRQLLIITLSLLSIALKQGVPVYWVVDLDLAVTDPSAAQAESLVQRFRKLHLHKTSGTNEP</sequence>
<organism evidence="1 2">
    <name type="scientific">Colletotrichum tanaceti</name>
    <dbReference type="NCBI Taxonomy" id="1306861"/>
    <lineage>
        <taxon>Eukaryota</taxon>
        <taxon>Fungi</taxon>
        <taxon>Dikarya</taxon>
        <taxon>Ascomycota</taxon>
        <taxon>Pezizomycotina</taxon>
        <taxon>Sordariomycetes</taxon>
        <taxon>Hypocreomycetidae</taxon>
        <taxon>Glomerellales</taxon>
        <taxon>Glomerellaceae</taxon>
        <taxon>Colletotrichum</taxon>
        <taxon>Colletotrichum destructivum species complex</taxon>
    </lineage>
</organism>
<dbReference type="STRING" id="1306861.A0A4U6XI71"/>
<keyword evidence="2" id="KW-1185">Reference proteome</keyword>
<gene>
    <name evidence="1" type="ORF">CTA1_9431</name>
</gene>
<dbReference type="AlphaFoldDB" id="A0A4U6XI71"/>